<protein>
    <submittedName>
        <fullName evidence="1">Uncharacterized protein</fullName>
    </submittedName>
</protein>
<sequence length="90" mass="10296">MNDDACSTLVSMKTALSNFENFFLIECEDTNNIICHIRALQDAIDAKLKSDCNHEYTEDMIDISPEKSEKITYCEKCFSCFSGKNKNHET</sequence>
<accession>A0A6C0AZK2</accession>
<proteinExistence type="predicted"/>
<dbReference type="AlphaFoldDB" id="A0A6C0AZK2"/>
<reference evidence="1" key="1">
    <citation type="journal article" date="2020" name="Nature">
        <title>Giant virus diversity and host interactions through global metagenomics.</title>
        <authorList>
            <person name="Schulz F."/>
            <person name="Roux S."/>
            <person name="Paez-Espino D."/>
            <person name="Jungbluth S."/>
            <person name="Walsh D.A."/>
            <person name="Denef V.J."/>
            <person name="McMahon K.D."/>
            <person name="Konstantinidis K.T."/>
            <person name="Eloe-Fadrosh E.A."/>
            <person name="Kyrpides N.C."/>
            <person name="Woyke T."/>
        </authorList>
    </citation>
    <scope>NUCLEOTIDE SEQUENCE</scope>
    <source>
        <strain evidence="1">GVMAG-M-3300009182-78</strain>
    </source>
</reference>
<name>A0A6C0AZK2_9ZZZZ</name>
<evidence type="ECO:0000313" key="1">
    <source>
        <dbReference type="EMBL" id="QHS85252.1"/>
    </source>
</evidence>
<organism evidence="1">
    <name type="scientific">viral metagenome</name>
    <dbReference type="NCBI Taxonomy" id="1070528"/>
    <lineage>
        <taxon>unclassified sequences</taxon>
        <taxon>metagenomes</taxon>
        <taxon>organismal metagenomes</taxon>
    </lineage>
</organism>
<dbReference type="EMBL" id="MN739042">
    <property type="protein sequence ID" value="QHS85252.1"/>
    <property type="molecule type" value="Genomic_DNA"/>
</dbReference>